<proteinExistence type="predicted"/>
<gene>
    <name evidence="2" type="ORF">Pla123a_40040</name>
</gene>
<evidence type="ECO:0000256" key="1">
    <source>
        <dbReference type="SAM" id="MobiDB-lite"/>
    </source>
</evidence>
<name>A0A5C5YEH1_9BACT</name>
<organism evidence="2 3">
    <name type="scientific">Posidoniimonas polymericola</name>
    <dbReference type="NCBI Taxonomy" id="2528002"/>
    <lineage>
        <taxon>Bacteria</taxon>
        <taxon>Pseudomonadati</taxon>
        <taxon>Planctomycetota</taxon>
        <taxon>Planctomycetia</taxon>
        <taxon>Pirellulales</taxon>
        <taxon>Lacipirellulaceae</taxon>
        <taxon>Posidoniimonas</taxon>
    </lineage>
</organism>
<sequence>MATGRYSSKLLSLLLALVGVVGCSRTHYRLQADSQANCVVDQKAPLAGSEAGRYRIGIHPASRMFDPNDPDQPPMPPDDPASNTILQCVDGKRGAKQWQNAEQTPFIENPNWTDSLPLDEEGRLVLDLPAAVQTALLHAPDYQEEVEDLYLSALDVTFERFRFDTQFFGGSSVFYTADGHVRSGIGQSASTLNVTPFTSSTQLQKLGATGSELVVGLANSLVWQFSGPDNYASTTLLDFTLVQPLLRGAGRAVVLERLTIAERTLLANVRSMERYRSGYYLEIAIGRDAGDGASRRGGFFGGAGLEGFTGVGGGGFGRIGGFNGGGNFGGGGGITGGAGAAAASGYVGLLQSQQVLLNQQANVAALRESVEQLVASYDAGRIDRFQVDLARQALYNAQSQLLQSEAGLQGSLDSFKITLGLPPDLPLVVDDDLLSRFNLRDESLVALQTDATVAAGELRERIREASEAATEASDPGVPEPNSLPSPVDTELEAVPKPAEVILAESEFNRLAAESLAQLAVVRADVEQLEAILPSRREHLQQLATWDEVAMAGIDPDIFSPARLDKRFDQLRRDLDVVAERIDRLAGRVASVADAAEQSGGDEVQALREATSQLSSALLELSLLQARARLDAIDTPPTELTPEDALAIASFYRRDWMNNRAALVDTWRLVTFNANDLRSDLDVVFSGDIGNVGDNPLALRGSNGRLRVGLQFDAPLTRLSERNVYVQSLIEYQQGRRAYYRYVDRLYQGLRATLRQVRLNEINLELRREAVLVAIAQVDITQLRLFEPPKPGEEAALSNTTARDLVQALSDLLNVQNDFLSVWVNNEVQRLNLEWDLGLMQVDERGIRIPLQAPFRDFLAALPCPDELRPWAIPEVAEPAAEPAVFEFPAEFSSSGRHTGVQQASWEEYAERPRRLPQVAIP</sequence>
<evidence type="ECO:0000313" key="2">
    <source>
        <dbReference type="EMBL" id="TWT72705.1"/>
    </source>
</evidence>
<feature type="compositionally biased region" description="Pro residues" evidence="1">
    <location>
        <begin position="70"/>
        <end position="79"/>
    </location>
</feature>
<dbReference type="OrthoDB" id="235971at2"/>
<protein>
    <submittedName>
        <fullName evidence="2">Outer membrane efflux protein</fullName>
    </submittedName>
</protein>
<dbReference type="SUPFAM" id="SSF56954">
    <property type="entry name" value="Outer membrane efflux proteins (OEP)"/>
    <property type="match status" value="2"/>
</dbReference>
<dbReference type="PANTHER" id="PTHR30203">
    <property type="entry name" value="OUTER MEMBRANE CATION EFFLUX PROTEIN"/>
    <property type="match status" value="1"/>
</dbReference>
<dbReference type="AlphaFoldDB" id="A0A5C5YEH1"/>
<dbReference type="Gene3D" id="1.20.1600.10">
    <property type="entry name" value="Outer membrane efflux proteins (OEP)"/>
    <property type="match status" value="2"/>
</dbReference>
<dbReference type="RefSeq" id="WP_146590228.1">
    <property type="nucleotide sequence ID" value="NZ_SJPO01000011.1"/>
</dbReference>
<dbReference type="PROSITE" id="PS51257">
    <property type="entry name" value="PROKAR_LIPOPROTEIN"/>
    <property type="match status" value="1"/>
</dbReference>
<feature type="region of interest" description="Disordered" evidence="1">
    <location>
        <begin position="463"/>
        <end position="489"/>
    </location>
</feature>
<evidence type="ECO:0000313" key="3">
    <source>
        <dbReference type="Proteomes" id="UP000318478"/>
    </source>
</evidence>
<dbReference type="GO" id="GO:0015562">
    <property type="term" value="F:efflux transmembrane transporter activity"/>
    <property type="evidence" value="ECO:0007669"/>
    <property type="project" value="InterPro"/>
</dbReference>
<comment type="caution">
    <text evidence="2">The sequence shown here is derived from an EMBL/GenBank/DDBJ whole genome shotgun (WGS) entry which is preliminary data.</text>
</comment>
<keyword evidence="3" id="KW-1185">Reference proteome</keyword>
<feature type="region of interest" description="Disordered" evidence="1">
    <location>
        <begin position="60"/>
        <end position="82"/>
    </location>
</feature>
<reference evidence="2 3" key="1">
    <citation type="submission" date="2019-02" db="EMBL/GenBank/DDBJ databases">
        <title>Deep-cultivation of Planctomycetes and their phenomic and genomic characterization uncovers novel biology.</title>
        <authorList>
            <person name="Wiegand S."/>
            <person name="Jogler M."/>
            <person name="Boedeker C."/>
            <person name="Pinto D."/>
            <person name="Vollmers J."/>
            <person name="Rivas-Marin E."/>
            <person name="Kohn T."/>
            <person name="Peeters S.H."/>
            <person name="Heuer A."/>
            <person name="Rast P."/>
            <person name="Oberbeckmann S."/>
            <person name="Bunk B."/>
            <person name="Jeske O."/>
            <person name="Meyerdierks A."/>
            <person name="Storesund J.E."/>
            <person name="Kallscheuer N."/>
            <person name="Luecker S."/>
            <person name="Lage O.M."/>
            <person name="Pohl T."/>
            <person name="Merkel B.J."/>
            <person name="Hornburger P."/>
            <person name="Mueller R.-W."/>
            <person name="Bruemmer F."/>
            <person name="Labrenz M."/>
            <person name="Spormann A.M."/>
            <person name="Op Den Camp H."/>
            <person name="Overmann J."/>
            <person name="Amann R."/>
            <person name="Jetten M.S.M."/>
            <person name="Mascher T."/>
            <person name="Medema M.H."/>
            <person name="Devos D.P."/>
            <person name="Kaster A.-K."/>
            <person name="Ovreas L."/>
            <person name="Rohde M."/>
            <person name="Galperin M.Y."/>
            <person name="Jogler C."/>
        </authorList>
    </citation>
    <scope>NUCLEOTIDE SEQUENCE [LARGE SCALE GENOMIC DNA]</scope>
    <source>
        <strain evidence="2 3">Pla123a</strain>
    </source>
</reference>
<dbReference type="Proteomes" id="UP000318478">
    <property type="component" value="Unassembled WGS sequence"/>
</dbReference>
<dbReference type="EMBL" id="SJPO01000011">
    <property type="protein sequence ID" value="TWT72705.1"/>
    <property type="molecule type" value="Genomic_DNA"/>
</dbReference>
<dbReference type="InterPro" id="IPR010131">
    <property type="entry name" value="MdtP/NodT-like"/>
</dbReference>
<accession>A0A5C5YEH1</accession>
<dbReference type="PANTHER" id="PTHR30203:SF33">
    <property type="entry name" value="BLR4455 PROTEIN"/>
    <property type="match status" value="1"/>
</dbReference>